<dbReference type="eggNOG" id="ENOG50332ED">
    <property type="taxonomic scope" value="Bacteria"/>
</dbReference>
<dbReference type="RefSeq" id="WP_052115322.1">
    <property type="nucleotide sequence ID" value="NZ_KN293979.1"/>
</dbReference>
<accession>A0A0A0HP71</accession>
<dbReference type="EMBL" id="AONH01000010">
    <property type="protein sequence ID" value="KGM88359.1"/>
    <property type="molecule type" value="Genomic_DNA"/>
</dbReference>
<dbReference type="Pfam" id="PF20107">
    <property type="entry name" value="DUF6497"/>
    <property type="match status" value="1"/>
</dbReference>
<organism evidence="1 2">
    <name type="scientific">Roseovarius mucosus DSM 17069</name>
    <dbReference type="NCBI Taxonomy" id="1288298"/>
    <lineage>
        <taxon>Bacteria</taxon>
        <taxon>Pseudomonadati</taxon>
        <taxon>Pseudomonadota</taxon>
        <taxon>Alphaproteobacteria</taxon>
        <taxon>Rhodobacterales</taxon>
        <taxon>Roseobacteraceae</taxon>
        <taxon>Roseovarius</taxon>
    </lineage>
</organism>
<dbReference type="InterPro" id="IPR045467">
    <property type="entry name" value="DUF6497"/>
</dbReference>
<reference evidence="1 2" key="1">
    <citation type="submission" date="2013-01" db="EMBL/GenBank/DDBJ databases">
        <authorList>
            <person name="Fiebig A."/>
            <person name="Goeker M."/>
            <person name="Klenk H.-P.P."/>
        </authorList>
    </citation>
    <scope>NUCLEOTIDE SEQUENCE [LARGE SCALE GENOMIC DNA]</scope>
    <source>
        <strain evidence="1 2">DSM 17069</strain>
    </source>
</reference>
<evidence type="ECO:0008006" key="3">
    <source>
        <dbReference type="Google" id="ProtNLM"/>
    </source>
</evidence>
<gene>
    <name evidence="1" type="ORF">rosmuc_02057</name>
</gene>
<protein>
    <recommendedName>
        <fullName evidence="3">Acetolactate synthase</fullName>
    </recommendedName>
</protein>
<name>A0A0A0HP71_9RHOB</name>
<evidence type="ECO:0000313" key="2">
    <source>
        <dbReference type="Proteomes" id="UP000030021"/>
    </source>
</evidence>
<dbReference type="PATRIC" id="fig|1288298.3.peg.2073"/>
<evidence type="ECO:0000313" key="1">
    <source>
        <dbReference type="EMBL" id="KGM88359.1"/>
    </source>
</evidence>
<dbReference type="Proteomes" id="UP000030021">
    <property type="component" value="Unassembled WGS sequence"/>
</dbReference>
<sequence length="136" mass="14487">MGRAGQAVALSVGLALAQGAAAQEEALPLPSGLTARVQEVLTDRPGLGLTYRFRFVAEGFAGVGDTDAQLETVLADLVWLCESYALPRLASTGPMPAQVVISLADRPSEFGVFDPDVIQVFEAYRPQEGACIWEMF</sequence>
<comment type="caution">
    <text evidence="1">The sequence shown here is derived from an EMBL/GenBank/DDBJ whole genome shotgun (WGS) entry which is preliminary data.</text>
</comment>
<dbReference type="HOGENOM" id="CLU_125473_0_0_5"/>
<dbReference type="STRING" id="215743.ROSMUCSMR3_01048"/>
<proteinExistence type="predicted"/>
<dbReference type="AlphaFoldDB" id="A0A0A0HP71"/>